<dbReference type="Proteomes" id="UP000250006">
    <property type="component" value="Unassembled WGS sequence"/>
</dbReference>
<keyword evidence="1" id="KW-0472">Membrane</keyword>
<reference evidence="2 3" key="1">
    <citation type="submission" date="2018-06" db="EMBL/GenBank/DDBJ databases">
        <authorList>
            <consortium name="Pathogen Informatics"/>
            <person name="Doyle S."/>
        </authorList>
    </citation>
    <scope>NUCLEOTIDE SEQUENCE [LARGE SCALE GENOMIC DNA]</scope>
    <source>
        <strain evidence="2 3">NCTC11535</strain>
    </source>
</reference>
<sequence>MHAQQLTGTWRMVGLELRTAWRSLALVVAVYVGLVLAVVISVSALYPTLEERIQYSLTAGTMTVSVAFNGRGYGLTNLGGITGVEVGFTGQVLFPILAVLVAVRLTRREEEAGRIELLTASRVGRLSPLAAATILIAAASLVTGVGMLAGMVAADLPVEGSAWYSAGMAACLLCFGAVGLLLAELCQQTRTAQQLGIAVVTAAFLVRFMVDAMQWELTWLSPLGWLPEVRAFAGPRAWPLWAFGGASVLLLGLSALAAMHRDAGAGLIAPRPGPAHGSVRAARSWRMALRLERTGTITWLVLLCIWVSFVGLFSKEMTKVVDANPSMLEALGVTRGSDLLVLMAAVVMVAGAGAVAVQGATHLGTEESSGRLGLLVSTRCSRERFWLGWWVSTLGSAVVVLELSALVLGLSTWAVTGELETLWVALRVGRDYLLPTLVIAGVAALLASLGPRWPGAAWLLVAWTAVVGFLAEVLRLPEWARDLSPAYMVGVLPVDHPHGTVLVGQAVAAVLLLTASWWLFRRRELCAG</sequence>
<feature type="transmembrane region" description="Helical" evidence="1">
    <location>
        <begin position="296"/>
        <end position="314"/>
    </location>
</feature>
<organism evidence="2 3">
    <name type="scientific">Actinomyces bovis</name>
    <dbReference type="NCBI Taxonomy" id="1658"/>
    <lineage>
        <taxon>Bacteria</taxon>
        <taxon>Bacillati</taxon>
        <taxon>Actinomycetota</taxon>
        <taxon>Actinomycetes</taxon>
        <taxon>Actinomycetales</taxon>
        <taxon>Actinomycetaceae</taxon>
        <taxon>Actinomyces</taxon>
    </lineage>
</organism>
<feature type="transmembrane region" description="Helical" evidence="1">
    <location>
        <begin position="162"/>
        <end position="183"/>
    </location>
</feature>
<feature type="transmembrane region" description="Helical" evidence="1">
    <location>
        <begin position="195"/>
        <end position="217"/>
    </location>
</feature>
<protein>
    <submittedName>
        <fullName evidence="2">ABC-2 family transporter protein</fullName>
    </submittedName>
</protein>
<feature type="transmembrane region" description="Helical" evidence="1">
    <location>
        <begin position="20"/>
        <end position="46"/>
    </location>
</feature>
<feature type="transmembrane region" description="Helical" evidence="1">
    <location>
        <begin position="496"/>
        <end position="520"/>
    </location>
</feature>
<feature type="transmembrane region" description="Helical" evidence="1">
    <location>
        <begin position="126"/>
        <end position="150"/>
    </location>
</feature>
<keyword evidence="1" id="KW-0812">Transmembrane</keyword>
<feature type="transmembrane region" description="Helical" evidence="1">
    <location>
        <begin position="385"/>
        <end position="412"/>
    </location>
</feature>
<name>A0ABY1VN08_9ACTO</name>
<evidence type="ECO:0000313" key="3">
    <source>
        <dbReference type="Proteomes" id="UP000250006"/>
    </source>
</evidence>
<feature type="transmembrane region" description="Helical" evidence="1">
    <location>
        <begin position="432"/>
        <end position="449"/>
    </location>
</feature>
<keyword evidence="3" id="KW-1185">Reference proteome</keyword>
<feature type="transmembrane region" description="Helical" evidence="1">
    <location>
        <begin position="456"/>
        <end position="476"/>
    </location>
</feature>
<accession>A0ABY1VN08</accession>
<evidence type="ECO:0000256" key="1">
    <source>
        <dbReference type="SAM" id="Phobius"/>
    </source>
</evidence>
<dbReference type="EMBL" id="UAPQ01000006">
    <property type="protein sequence ID" value="SPT53375.1"/>
    <property type="molecule type" value="Genomic_DNA"/>
</dbReference>
<feature type="transmembrane region" description="Helical" evidence="1">
    <location>
        <begin position="339"/>
        <end position="364"/>
    </location>
</feature>
<dbReference type="RefSeq" id="WP_229116817.1">
    <property type="nucleotide sequence ID" value="NZ_UAPQ01000006.1"/>
</dbReference>
<gene>
    <name evidence="2" type="ORF">NCTC11535_01038</name>
</gene>
<feature type="transmembrane region" description="Helical" evidence="1">
    <location>
        <begin position="237"/>
        <end position="258"/>
    </location>
</feature>
<evidence type="ECO:0000313" key="2">
    <source>
        <dbReference type="EMBL" id="SPT53375.1"/>
    </source>
</evidence>
<keyword evidence="1" id="KW-1133">Transmembrane helix</keyword>
<comment type="caution">
    <text evidence="2">The sequence shown here is derived from an EMBL/GenBank/DDBJ whole genome shotgun (WGS) entry which is preliminary data.</text>
</comment>
<proteinExistence type="predicted"/>
<feature type="transmembrane region" description="Helical" evidence="1">
    <location>
        <begin position="86"/>
        <end position="105"/>
    </location>
</feature>